<sequence>MESFREMYETILSDAFLTKVEEMEFKDTPEPNFFDIGGSGYLENPTSDIMSVFMGLDPNIQPWLLKALLQLFGQDVDNIDFSSLRVQREVACENGERLDIVIIHDDFIIGIENKVYHEVKNPFEVYESCLENLTDNDQNIYKCILKPATNKYPVLCDWKVITYSELVDVALSRIGKDIVYESVDKWFFFYKEFLSHLLALSEDKVSSVMNNEQSDFITHNFERLLKAKELLAFFEDAVYQEGKDVVAKILPDSTIVRSVNNWAGDYKALNYKPAEWGNGSSYITLVYRPAKEDTGIEFYVNGEISINEYPDLSSLKNEVDSLIEKDEFIKTASVEDSGVSFSKNERHLTLSFWGLTKDKAGAMALLRDMTIWMKEKISFAAKVSGSEK</sequence>
<reference evidence="2" key="1">
    <citation type="submission" date="2016-08" db="EMBL/GenBank/DDBJ databases">
        <authorList>
            <person name="Varghese N."/>
            <person name="Submissions Spin"/>
        </authorList>
    </citation>
    <scope>NUCLEOTIDE SEQUENCE [LARGE SCALE GENOMIC DNA]</scope>
    <source>
        <strain evidence="2">REICA_082</strain>
    </source>
</reference>
<accession>A0A1C4ATK0</accession>
<dbReference type="InterPro" id="IPR029470">
    <property type="entry name" value="PDDEXK_4"/>
</dbReference>
<dbReference type="EMBL" id="FMAY01000003">
    <property type="protein sequence ID" value="SCB97887.1"/>
    <property type="molecule type" value="Genomic_DNA"/>
</dbReference>
<name>A0A1C4ATK0_9ENTR</name>
<dbReference type="AlphaFoldDB" id="A0A1C4ATK0"/>
<dbReference type="Pfam" id="PF14281">
    <property type="entry name" value="PDDEXK_4"/>
    <property type="match status" value="1"/>
</dbReference>
<dbReference type="Proteomes" id="UP000198975">
    <property type="component" value="Unassembled WGS sequence"/>
</dbReference>
<organism evidence="1 2">
    <name type="scientific">Kosakonia oryzendophytica</name>
    <dbReference type="NCBI Taxonomy" id="1005665"/>
    <lineage>
        <taxon>Bacteria</taxon>
        <taxon>Pseudomonadati</taxon>
        <taxon>Pseudomonadota</taxon>
        <taxon>Gammaproteobacteria</taxon>
        <taxon>Enterobacterales</taxon>
        <taxon>Enterobacteriaceae</taxon>
        <taxon>Kosakonia</taxon>
    </lineage>
</organism>
<protein>
    <submittedName>
        <fullName evidence="1">PD-(D/E)XK nuclease superfamily protein</fullName>
    </submittedName>
</protein>
<evidence type="ECO:0000313" key="2">
    <source>
        <dbReference type="Proteomes" id="UP000198975"/>
    </source>
</evidence>
<evidence type="ECO:0000313" key="1">
    <source>
        <dbReference type="EMBL" id="SCB97887.1"/>
    </source>
</evidence>
<gene>
    <name evidence="1" type="ORF">GA0061071_103317</name>
</gene>
<proteinExistence type="predicted"/>
<keyword evidence="2" id="KW-1185">Reference proteome</keyword>